<reference evidence="1 2" key="1">
    <citation type="submission" date="2015-01" db="EMBL/GenBank/DDBJ databases">
        <title>Genome Sequencing of Rickettsiales.</title>
        <authorList>
            <person name="Daugherty S.C."/>
            <person name="Su Q."/>
            <person name="Abolude K."/>
            <person name="Beier-Sexton M."/>
            <person name="Carlyon J.A."/>
            <person name="Carter R."/>
            <person name="Day N.P."/>
            <person name="Dumler S.J."/>
            <person name="Dyachenko V."/>
            <person name="Godinez A."/>
            <person name="Kurtti T.J."/>
            <person name="Lichay M."/>
            <person name="Mullins K.E."/>
            <person name="Ott S."/>
            <person name="Pappas-Brown V."/>
            <person name="Paris D.H."/>
            <person name="Patel P."/>
            <person name="Richards A.L."/>
            <person name="Sadzewicz L."/>
            <person name="Sears K."/>
            <person name="Seidman D."/>
            <person name="Sengamalay N."/>
            <person name="Stenos J."/>
            <person name="Tallon L.J."/>
            <person name="Vincent G."/>
            <person name="Fraser C.M."/>
            <person name="Munderloh U."/>
            <person name="Dunning-Hotopp J.C."/>
        </authorList>
    </citation>
    <scope>NUCLEOTIDE SEQUENCE [LARGE SCALE GENOMIC DNA]</scope>
    <source>
        <strain evidence="1 2">NCH-1</strain>
    </source>
</reference>
<comment type="caution">
    <text evidence="1">The sequence shown here is derived from an EMBL/GenBank/DDBJ whole genome shotgun (WGS) entry which is preliminary data.</text>
</comment>
<name>A0A0F3NK00_ANAPH</name>
<dbReference type="Proteomes" id="UP000033754">
    <property type="component" value="Unassembled WGS sequence"/>
</dbReference>
<organism evidence="1 2">
    <name type="scientific">Anaplasma phagocytophilum str. NCH-1</name>
    <dbReference type="NCBI Taxonomy" id="1359161"/>
    <lineage>
        <taxon>Bacteria</taxon>
        <taxon>Pseudomonadati</taxon>
        <taxon>Pseudomonadota</taxon>
        <taxon>Alphaproteobacteria</taxon>
        <taxon>Rickettsiales</taxon>
        <taxon>Anaplasmataceae</taxon>
        <taxon>Anaplasma</taxon>
        <taxon>phagocytophilum group</taxon>
    </lineage>
</organism>
<accession>A0A0F3NK00</accession>
<proteinExistence type="predicted"/>
<protein>
    <submittedName>
        <fullName evidence="1">Uncharacterized protein</fullName>
    </submittedName>
</protein>
<evidence type="ECO:0000313" key="1">
    <source>
        <dbReference type="EMBL" id="KJV68081.1"/>
    </source>
</evidence>
<dbReference type="AlphaFoldDB" id="A0A0F3NK00"/>
<gene>
    <name evidence="1" type="ORF">EPHNCH_0439</name>
</gene>
<dbReference type="PATRIC" id="fig|1359161.3.peg.511"/>
<dbReference type="EMBL" id="LANT01000002">
    <property type="protein sequence ID" value="KJV68081.1"/>
    <property type="molecule type" value="Genomic_DNA"/>
</dbReference>
<sequence length="93" mass="10584">MTFLYGAYRIPKALASWICMLFSLLRGCTRIGITVLGGACGVLAMSRGVLKEHMKSSLKEMGFVCREEFDALDECFRRFQASKEKQSHQRDKE</sequence>
<evidence type="ECO:0000313" key="2">
    <source>
        <dbReference type="Proteomes" id="UP000033754"/>
    </source>
</evidence>